<proteinExistence type="predicted"/>
<protein>
    <submittedName>
        <fullName evidence="1">Uncharacterized protein</fullName>
    </submittedName>
</protein>
<organism evidence="1">
    <name type="scientific">Anguilla anguilla</name>
    <name type="common">European freshwater eel</name>
    <name type="synonym">Muraena anguilla</name>
    <dbReference type="NCBI Taxonomy" id="7936"/>
    <lineage>
        <taxon>Eukaryota</taxon>
        <taxon>Metazoa</taxon>
        <taxon>Chordata</taxon>
        <taxon>Craniata</taxon>
        <taxon>Vertebrata</taxon>
        <taxon>Euteleostomi</taxon>
        <taxon>Actinopterygii</taxon>
        <taxon>Neopterygii</taxon>
        <taxon>Teleostei</taxon>
        <taxon>Anguilliformes</taxon>
        <taxon>Anguillidae</taxon>
        <taxon>Anguilla</taxon>
    </lineage>
</organism>
<name>A0A0E9SAF6_ANGAN</name>
<reference evidence="1" key="2">
    <citation type="journal article" date="2015" name="Fish Shellfish Immunol.">
        <title>Early steps in the European eel (Anguilla anguilla)-Vibrio vulnificus interaction in the gills: Role of the RtxA13 toxin.</title>
        <authorList>
            <person name="Callol A."/>
            <person name="Pajuelo D."/>
            <person name="Ebbesson L."/>
            <person name="Teles M."/>
            <person name="MacKenzie S."/>
            <person name="Amaro C."/>
        </authorList>
    </citation>
    <scope>NUCLEOTIDE SEQUENCE</scope>
</reference>
<dbReference type="EMBL" id="GBXM01070346">
    <property type="protein sequence ID" value="JAH38231.1"/>
    <property type="molecule type" value="Transcribed_RNA"/>
</dbReference>
<sequence length="76" mass="8348">MYFITIVKCSCIYCVKSELFLWKSCLTLKLSESCTVHAMFSIAGRPYTLAVSVCTSVCVCACSKRCVPSLGESLFS</sequence>
<reference evidence="1" key="1">
    <citation type="submission" date="2014-11" db="EMBL/GenBank/DDBJ databases">
        <authorList>
            <person name="Amaro Gonzalez C."/>
        </authorList>
    </citation>
    <scope>NUCLEOTIDE SEQUENCE</scope>
</reference>
<dbReference type="AlphaFoldDB" id="A0A0E9SAF6"/>
<accession>A0A0E9SAF6</accession>
<evidence type="ECO:0000313" key="1">
    <source>
        <dbReference type="EMBL" id="JAH38231.1"/>
    </source>
</evidence>